<evidence type="ECO:0000256" key="3">
    <source>
        <dbReference type="PIRSR" id="PIRSR018153-1"/>
    </source>
</evidence>
<organism evidence="5 6">
    <name type="scientific">Hesseltinella vesiculosa</name>
    <dbReference type="NCBI Taxonomy" id="101127"/>
    <lineage>
        <taxon>Eukaryota</taxon>
        <taxon>Fungi</taxon>
        <taxon>Fungi incertae sedis</taxon>
        <taxon>Mucoromycota</taxon>
        <taxon>Mucoromycotina</taxon>
        <taxon>Mucoromycetes</taxon>
        <taxon>Mucorales</taxon>
        <taxon>Cunninghamellaceae</taxon>
        <taxon>Hesseltinella</taxon>
    </lineage>
</organism>
<dbReference type="GO" id="GO:0006487">
    <property type="term" value="P:protein N-linked glycosylation"/>
    <property type="evidence" value="ECO:0007669"/>
    <property type="project" value="TreeGrafter"/>
</dbReference>
<comment type="similarity">
    <text evidence="1">Belongs to the glycosyltransferase 15 family.</text>
</comment>
<name>A0A1X2G6I0_9FUNG</name>
<gene>
    <name evidence="5" type="ORF">DM01DRAFT_1327811</name>
</gene>
<proteinExistence type="inferred from homology"/>
<protein>
    <submittedName>
        <fullName evidence="5">Glycosyl transferase</fullName>
    </submittedName>
</protein>
<keyword evidence="2 5" id="KW-0808">Transferase</keyword>
<evidence type="ECO:0000313" key="6">
    <source>
        <dbReference type="Proteomes" id="UP000242146"/>
    </source>
</evidence>
<accession>A0A1X2G6I0</accession>
<dbReference type="PIRSF" id="PIRSF018153">
    <property type="entry name" value="Glyco_trans_15"/>
    <property type="match status" value="1"/>
</dbReference>
<dbReference type="Pfam" id="PF01793">
    <property type="entry name" value="Glyco_transf_15"/>
    <property type="match status" value="1"/>
</dbReference>
<feature type="region of interest" description="Disordered" evidence="4">
    <location>
        <begin position="1"/>
        <end position="38"/>
    </location>
</feature>
<dbReference type="InterPro" id="IPR002685">
    <property type="entry name" value="Glyco_trans_15"/>
</dbReference>
<feature type="active site" description="Nucleophile" evidence="3">
    <location>
        <position position="268"/>
    </location>
</feature>
<dbReference type="FunFam" id="3.90.550.10:FF:000051">
    <property type="entry name" value="Alpha-1,2-mannosyltransferase (Ktr4)"/>
    <property type="match status" value="1"/>
</dbReference>
<dbReference type="EMBL" id="MCGT01000038">
    <property type="protein sequence ID" value="ORX46290.1"/>
    <property type="molecule type" value="Genomic_DNA"/>
</dbReference>
<evidence type="ECO:0000313" key="5">
    <source>
        <dbReference type="EMBL" id="ORX46290.1"/>
    </source>
</evidence>
<dbReference type="SUPFAM" id="SSF53448">
    <property type="entry name" value="Nucleotide-diphospho-sugar transferases"/>
    <property type="match status" value="1"/>
</dbReference>
<dbReference type="GO" id="GO:0005794">
    <property type="term" value="C:Golgi apparatus"/>
    <property type="evidence" value="ECO:0007669"/>
    <property type="project" value="TreeGrafter"/>
</dbReference>
<dbReference type="GO" id="GO:0000032">
    <property type="term" value="P:cell wall mannoprotein biosynthetic process"/>
    <property type="evidence" value="ECO:0007669"/>
    <property type="project" value="TreeGrafter"/>
</dbReference>
<dbReference type="PANTHER" id="PTHR31121">
    <property type="entry name" value="ALPHA-1,2 MANNOSYLTRANSFERASE KTR1"/>
    <property type="match status" value="1"/>
</dbReference>
<keyword evidence="6" id="KW-1185">Reference proteome</keyword>
<dbReference type="InterPro" id="IPR029044">
    <property type="entry name" value="Nucleotide-diphossugar_trans"/>
</dbReference>
<evidence type="ECO:0000256" key="2">
    <source>
        <dbReference type="ARBA" id="ARBA00022679"/>
    </source>
</evidence>
<dbReference type="STRING" id="101127.A0A1X2G6I0"/>
<dbReference type="AlphaFoldDB" id="A0A1X2G6I0"/>
<dbReference type="OrthoDB" id="439943at2759"/>
<dbReference type="Proteomes" id="UP000242146">
    <property type="component" value="Unassembled WGS sequence"/>
</dbReference>
<reference evidence="5 6" key="1">
    <citation type="submission" date="2016-07" db="EMBL/GenBank/DDBJ databases">
        <title>Pervasive Adenine N6-methylation of Active Genes in Fungi.</title>
        <authorList>
            <consortium name="DOE Joint Genome Institute"/>
            <person name="Mondo S.J."/>
            <person name="Dannebaum R.O."/>
            <person name="Kuo R.C."/>
            <person name="Labutti K."/>
            <person name="Haridas S."/>
            <person name="Kuo A."/>
            <person name="Salamov A."/>
            <person name="Ahrendt S.R."/>
            <person name="Lipzen A."/>
            <person name="Sullivan W."/>
            <person name="Andreopoulos W.B."/>
            <person name="Clum A."/>
            <person name="Lindquist E."/>
            <person name="Daum C."/>
            <person name="Ramamoorthy G.K."/>
            <person name="Gryganskyi A."/>
            <person name="Culley D."/>
            <person name="Magnuson J.K."/>
            <person name="James T.Y."/>
            <person name="O'Malley M.A."/>
            <person name="Stajich J.E."/>
            <person name="Spatafora J.W."/>
            <person name="Visel A."/>
            <person name="Grigoriev I.V."/>
        </authorList>
    </citation>
    <scope>NUCLEOTIDE SEQUENCE [LARGE SCALE GENOMIC DNA]</scope>
    <source>
        <strain evidence="5 6">NRRL 3301</strain>
    </source>
</reference>
<dbReference type="Gene3D" id="3.90.550.10">
    <property type="entry name" value="Spore Coat Polysaccharide Biosynthesis Protein SpsA, Chain A"/>
    <property type="match status" value="1"/>
</dbReference>
<dbReference type="GO" id="GO:0016020">
    <property type="term" value="C:membrane"/>
    <property type="evidence" value="ECO:0007669"/>
    <property type="project" value="InterPro"/>
</dbReference>
<dbReference type="PANTHER" id="PTHR31121:SF6">
    <property type="entry name" value="ALPHA-1,2 MANNOSYLTRANSFERASE KTR1"/>
    <property type="match status" value="1"/>
</dbReference>
<evidence type="ECO:0000256" key="4">
    <source>
        <dbReference type="SAM" id="MobiDB-lite"/>
    </source>
</evidence>
<sequence length="386" mass="45363">MDSDGWPEGAGIRPLENDRQAAVPQPNDRGRVTGNRLDNVDPKKKVKACIVILARDSDLQSLRETMRGFEDRFNRRFHYPYVILNEEPFTEEFKNGIRPMTDSEIKFGQVPKEASDPQAKGMTWWGYPPFIDQERAARERAEMGKNNVPYGDKESYHHMCRFQSGFFFRHPLLDEYEYYWRVEPHVKFFCDIDYDVFQMMKDNDLKYGFNIAIAESPSTIPTLWETVMKFVDKHPELVKPNDDNVLRLISSSSDLDHYNGCHFWSNFEIGSLDFFRSPLYLEFFNHLDQAGGFFYERWGDAPVHSIAAALMLKRSEIHFFNDIGYQHFPLNHCPSEPYLQKKCICNSEDSIDWKIGSCLVPYAGLYPDYKWDEETYFKKTNPYRLS</sequence>
<evidence type="ECO:0000256" key="1">
    <source>
        <dbReference type="ARBA" id="ARBA00007677"/>
    </source>
</evidence>
<dbReference type="GO" id="GO:0000026">
    <property type="term" value="F:alpha-1,2-mannosyltransferase activity"/>
    <property type="evidence" value="ECO:0007669"/>
    <property type="project" value="TreeGrafter"/>
</dbReference>
<comment type="caution">
    <text evidence="5">The sequence shown here is derived from an EMBL/GenBank/DDBJ whole genome shotgun (WGS) entry which is preliminary data.</text>
</comment>